<name>A0A9P6H269_9AGAM</name>
<dbReference type="GO" id="GO:0016971">
    <property type="term" value="F:flavin-dependent sulfhydryl oxidase activity"/>
    <property type="evidence" value="ECO:0007669"/>
    <property type="project" value="InterPro"/>
</dbReference>
<keyword evidence="4 6" id="KW-0560">Oxidoreductase</keyword>
<evidence type="ECO:0000313" key="9">
    <source>
        <dbReference type="EMBL" id="KAF9777916.1"/>
    </source>
</evidence>
<dbReference type="PROSITE" id="PS51324">
    <property type="entry name" value="ERV_ALR"/>
    <property type="match status" value="1"/>
</dbReference>
<evidence type="ECO:0000313" key="10">
    <source>
        <dbReference type="Proteomes" id="UP000736335"/>
    </source>
</evidence>
<keyword evidence="3 6" id="KW-0274">FAD</keyword>
<dbReference type="InterPro" id="IPR039799">
    <property type="entry name" value="ALR/ERV"/>
</dbReference>
<reference evidence="9" key="1">
    <citation type="journal article" date="2020" name="Nat. Commun.">
        <title>Large-scale genome sequencing of mycorrhizal fungi provides insights into the early evolution of symbiotic traits.</title>
        <authorList>
            <person name="Miyauchi S."/>
            <person name="Kiss E."/>
            <person name="Kuo A."/>
            <person name="Drula E."/>
            <person name="Kohler A."/>
            <person name="Sanchez-Garcia M."/>
            <person name="Morin E."/>
            <person name="Andreopoulos B."/>
            <person name="Barry K.W."/>
            <person name="Bonito G."/>
            <person name="Buee M."/>
            <person name="Carver A."/>
            <person name="Chen C."/>
            <person name="Cichocki N."/>
            <person name="Clum A."/>
            <person name="Culley D."/>
            <person name="Crous P.W."/>
            <person name="Fauchery L."/>
            <person name="Girlanda M."/>
            <person name="Hayes R.D."/>
            <person name="Keri Z."/>
            <person name="LaButti K."/>
            <person name="Lipzen A."/>
            <person name="Lombard V."/>
            <person name="Magnuson J."/>
            <person name="Maillard F."/>
            <person name="Murat C."/>
            <person name="Nolan M."/>
            <person name="Ohm R.A."/>
            <person name="Pangilinan J."/>
            <person name="Pereira M.F."/>
            <person name="Perotto S."/>
            <person name="Peter M."/>
            <person name="Pfister S."/>
            <person name="Riley R."/>
            <person name="Sitrit Y."/>
            <person name="Stielow J.B."/>
            <person name="Szollosi G."/>
            <person name="Zifcakova L."/>
            <person name="Stursova M."/>
            <person name="Spatafora J.W."/>
            <person name="Tedersoo L."/>
            <person name="Vaario L.M."/>
            <person name="Yamada A."/>
            <person name="Yan M."/>
            <person name="Wang P."/>
            <person name="Xu J."/>
            <person name="Bruns T."/>
            <person name="Baldrian P."/>
            <person name="Vilgalys R."/>
            <person name="Dunand C."/>
            <person name="Henrissat B."/>
            <person name="Grigoriev I.V."/>
            <person name="Hibbett D."/>
            <person name="Nagy L.G."/>
            <person name="Martin F.M."/>
        </authorList>
    </citation>
    <scope>NUCLEOTIDE SEQUENCE</scope>
    <source>
        <strain evidence="9">UH-Tt-Lm1</strain>
    </source>
</reference>
<keyword evidence="7" id="KW-0732">Signal</keyword>
<comment type="cofactor">
    <cofactor evidence="1 6">
        <name>FAD</name>
        <dbReference type="ChEBI" id="CHEBI:57692"/>
    </cofactor>
</comment>
<keyword evidence="10" id="KW-1185">Reference proteome</keyword>
<dbReference type="EC" id="1.8.3.2" evidence="6"/>
<keyword evidence="5" id="KW-1015">Disulfide bond</keyword>
<keyword evidence="2 6" id="KW-0285">Flavoprotein</keyword>
<dbReference type="PANTHER" id="PTHR12645:SF1">
    <property type="entry name" value="FAD-LINKED SULFHYDRYL OXIDASE ERV2"/>
    <property type="match status" value="1"/>
</dbReference>
<dbReference type="AlphaFoldDB" id="A0A9P6H269"/>
<gene>
    <name evidence="9" type="ORF">BJ322DRAFT_1095297</name>
</gene>
<dbReference type="GO" id="GO:0005739">
    <property type="term" value="C:mitochondrion"/>
    <property type="evidence" value="ECO:0007669"/>
    <property type="project" value="TreeGrafter"/>
</dbReference>
<reference evidence="9" key="2">
    <citation type="submission" date="2020-11" db="EMBL/GenBank/DDBJ databases">
        <authorList>
            <consortium name="DOE Joint Genome Institute"/>
            <person name="Kuo A."/>
            <person name="Miyauchi S."/>
            <person name="Kiss E."/>
            <person name="Drula E."/>
            <person name="Kohler A."/>
            <person name="Sanchez-Garcia M."/>
            <person name="Andreopoulos B."/>
            <person name="Barry K.W."/>
            <person name="Bonito G."/>
            <person name="Buee M."/>
            <person name="Carver A."/>
            <person name="Chen C."/>
            <person name="Cichocki N."/>
            <person name="Clum A."/>
            <person name="Culley D."/>
            <person name="Crous P.W."/>
            <person name="Fauchery L."/>
            <person name="Girlanda M."/>
            <person name="Hayes R."/>
            <person name="Keri Z."/>
            <person name="Labutti K."/>
            <person name="Lipzen A."/>
            <person name="Lombard V."/>
            <person name="Magnuson J."/>
            <person name="Maillard F."/>
            <person name="Morin E."/>
            <person name="Murat C."/>
            <person name="Nolan M."/>
            <person name="Ohm R."/>
            <person name="Pangilinan J."/>
            <person name="Pereira M."/>
            <person name="Perotto S."/>
            <person name="Peter M."/>
            <person name="Riley R."/>
            <person name="Sitrit Y."/>
            <person name="Stielow B."/>
            <person name="Szollosi G."/>
            <person name="Zifcakova L."/>
            <person name="Stursova M."/>
            <person name="Spatafora J.W."/>
            <person name="Tedersoo L."/>
            <person name="Vaario L.-M."/>
            <person name="Yamada A."/>
            <person name="Yan M."/>
            <person name="Wang P."/>
            <person name="Xu J."/>
            <person name="Bruns T."/>
            <person name="Baldrian P."/>
            <person name="Vilgalys R."/>
            <person name="Henrissat B."/>
            <person name="Grigoriev I.V."/>
            <person name="Hibbett D."/>
            <person name="Nagy L.G."/>
            <person name="Martin F.M."/>
        </authorList>
    </citation>
    <scope>NUCLEOTIDE SEQUENCE</scope>
    <source>
        <strain evidence="9">UH-Tt-Lm1</strain>
    </source>
</reference>
<accession>A0A9P6H269</accession>
<evidence type="ECO:0000256" key="4">
    <source>
        <dbReference type="ARBA" id="ARBA00023002"/>
    </source>
</evidence>
<comment type="catalytic activity">
    <reaction evidence="6">
        <text>2 R'C(R)SH + O2 = R'C(R)S-S(R)CR' + H2O2</text>
        <dbReference type="Rhea" id="RHEA:17357"/>
        <dbReference type="ChEBI" id="CHEBI:15379"/>
        <dbReference type="ChEBI" id="CHEBI:16240"/>
        <dbReference type="ChEBI" id="CHEBI:16520"/>
        <dbReference type="ChEBI" id="CHEBI:17412"/>
        <dbReference type="EC" id="1.8.3.2"/>
    </reaction>
</comment>
<feature type="signal peptide" evidence="7">
    <location>
        <begin position="1"/>
        <end position="23"/>
    </location>
</feature>
<dbReference type="InterPro" id="IPR017905">
    <property type="entry name" value="ERV/ALR_sulphydryl_oxidase"/>
</dbReference>
<dbReference type="SUPFAM" id="SSF69000">
    <property type="entry name" value="FAD-dependent thiol oxidase"/>
    <property type="match status" value="1"/>
</dbReference>
<dbReference type="OrthoDB" id="59470at2759"/>
<evidence type="ECO:0000259" key="8">
    <source>
        <dbReference type="PROSITE" id="PS51324"/>
    </source>
</evidence>
<comment type="caution">
    <text evidence="9">The sequence shown here is derived from an EMBL/GenBank/DDBJ whole genome shotgun (WGS) entry which is preliminary data.</text>
</comment>
<evidence type="ECO:0000256" key="5">
    <source>
        <dbReference type="ARBA" id="ARBA00023157"/>
    </source>
</evidence>
<proteinExistence type="predicted"/>
<dbReference type="InterPro" id="IPR036774">
    <property type="entry name" value="ERV/ALR_sulphydryl_oxid_sf"/>
</dbReference>
<evidence type="ECO:0000256" key="6">
    <source>
        <dbReference type="RuleBase" id="RU371123"/>
    </source>
</evidence>
<feature type="chain" id="PRO_5040515148" description="Sulfhydryl oxidase" evidence="7">
    <location>
        <begin position="24"/>
        <end position="208"/>
    </location>
</feature>
<sequence length="208" mass="23437">MFSRFTRTFILIVLALFLIASLGLMHPKSKPYLDPWSGEQFGEGGVEQHFAVKPNEEVVKGKPIMQKLGNETAKAELGRATWKLLHTMTLRYPEDPTPEEREAIDSYFYLFSRLYPCGECATEFQMLLKKFPPQTSSRRSASLWLCAIHNEVNKRLKKPEFDCANLDATYDCGCGDAPVGKPAQGERDDLERDLSKDEVTGVDLIEGG</sequence>
<evidence type="ECO:0000256" key="3">
    <source>
        <dbReference type="ARBA" id="ARBA00022827"/>
    </source>
</evidence>
<organism evidence="9 10">
    <name type="scientific">Thelephora terrestris</name>
    <dbReference type="NCBI Taxonomy" id="56493"/>
    <lineage>
        <taxon>Eukaryota</taxon>
        <taxon>Fungi</taxon>
        <taxon>Dikarya</taxon>
        <taxon>Basidiomycota</taxon>
        <taxon>Agaricomycotina</taxon>
        <taxon>Agaricomycetes</taxon>
        <taxon>Thelephorales</taxon>
        <taxon>Thelephoraceae</taxon>
        <taxon>Thelephora</taxon>
    </lineage>
</organism>
<dbReference type="PANTHER" id="PTHR12645">
    <property type="entry name" value="ALR/ERV"/>
    <property type="match status" value="1"/>
</dbReference>
<dbReference type="EMBL" id="WIUZ02000026">
    <property type="protein sequence ID" value="KAF9777916.1"/>
    <property type="molecule type" value="Genomic_DNA"/>
</dbReference>
<protein>
    <recommendedName>
        <fullName evidence="6">Sulfhydryl oxidase</fullName>
        <ecNumber evidence="6">1.8.3.2</ecNumber>
    </recommendedName>
</protein>
<dbReference type="GO" id="GO:0050660">
    <property type="term" value="F:flavin adenine dinucleotide binding"/>
    <property type="evidence" value="ECO:0007669"/>
    <property type="project" value="TreeGrafter"/>
</dbReference>
<dbReference type="FunFam" id="1.20.120.310:FF:000002">
    <property type="entry name" value="Sulfhydryl oxidase"/>
    <property type="match status" value="1"/>
</dbReference>
<dbReference type="Pfam" id="PF04777">
    <property type="entry name" value="Evr1_Alr"/>
    <property type="match status" value="1"/>
</dbReference>
<evidence type="ECO:0000256" key="1">
    <source>
        <dbReference type="ARBA" id="ARBA00001974"/>
    </source>
</evidence>
<dbReference type="Gene3D" id="1.20.120.310">
    <property type="entry name" value="ERV/ALR sulfhydryl oxidase domain"/>
    <property type="match status" value="1"/>
</dbReference>
<evidence type="ECO:0000256" key="7">
    <source>
        <dbReference type="SAM" id="SignalP"/>
    </source>
</evidence>
<feature type="domain" description="ERV/ALR sulfhydryl oxidase" evidence="8">
    <location>
        <begin position="70"/>
        <end position="170"/>
    </location>
</feature>
<dbReference type="Proteomes" id="UP000736335">
    <property type="component" value="Unassembled WGS sequence"/>
</dbReference>
<evidence type="ECO:0000256" key="2">
    <source>
        <dbReference type="ARBA" id="ARBA00022630"/>
    </source>
</evidence>